<comment type="caution">
    <text evidence="2">The sequence shown here is derived from an EMBL/GenBank/DDBJ whole genome shotgun (WGS) entry which is preliminary data.</text>
</comment>
<evidence type="ECO:0000313" key="2">
    <source>
        <dbReference type="EMBL" id="KAF4708428.1"/>
    </source>
</evidence>
<evidence type="ECO:0000256" key="1">
    <source>
        <dbReference type="SAM" id="MobiDB-lite"/>
    </source>
</evidence>
<feature type="compositionally biased region" description="Polar residues" evidence="1">
    <location>
        <begin position="157"/>
        <end position="168"/>
    </location>
</feature>
<feature type="region of interest" description="Disordered" evidence="1">
    <location>
        <begin position="157"/>
        <end position="191"/>
    </location>
</feature>
<protein>
    <submittedName>
        <fullName evidence="2">Uncharacterized protein</fullName>
    </submittedName>
</protein>
<dbReference type="AlphaFoldDB" id="A0A7J6QJM0"/>
<evidence type="ECO:0000313" key="3">
    <source>
        <dbReference type="Proteomes" id="UP000574390"/>
    </source>
</evidence>
<dbReference type="EMBL" id="JABANM010029186">
    <property type="protein sequence ID" value="KAF4708428.1"/>
    <property type="molecule type" value="Genomic_DNA"/>
</dbReference>
<accession>A0A7J6QJM0</accession>
<name>A0A7J6QJM0_PEROL</name>
<organism evidence="2 3">
    <name type="scientific">Perkinsus olseni</name>
    <name type="common">Perkinsus atlanticus</name>
    <dbReference type="NCBI Taxonomy" id="32597"/>
    <lineage>
        <taxon>Eukaryota</taxon>
        <taxon>Sar</taxon>
        <taxon>Alveolata</taxon>
        <taxon>Perkinsozoa</taxon>
        <taxon>Perkinsea</taxon>
        <taxon>Perkinsida</taxon>
        <taxon>Perkinsidae</taxon>
        <taxon>Perkinsus</taxon>
    </lineage>
</organism>
<sequence length="191" mass="21334">MRFRDAQVQHCKRVFWEVEGNKLEFGRFWDSTIVLVGDGIICLGCGDCAVWSPCSTYLLEQHLNDWHTGEMLQGSGSPTAAKYPSRKQREDFEYPVGYDDCPSSDEVKRIAVAFSESAAKLKFWCKFAASNHLRHCAVRDRVARGVLSGKVLDAISQTRKSNGQTQSPGAPPFKWKPPTAGNFKRSDTSIA</sequence>
<gene>
    <name evidence="2" type="ORF">FOZ62_029755</name>
</gene>
<reference evidence="2 3" key="1">
    <citation type="submission" date="2020-04" db="EMBL/GenBank/DDBJ databases">
        <title>Perkinsus olseni comparative genomics.</title>
        <authorList>
            <person name="Bogema D.R."/>
        </authorList>
    </citation>
    <scope>NUCLEOTIDE SEQUENCE [LARGE SCALE GENOMIC DNA]</scope>
    <source>
        <strain evidence="2">ATCC PRA-205</strain>
    </source>
</reference>
<dbReference type="Proteomes" id="UP000574390">
    <property type="component" value="Unassembled WGS sequence"/>
</dbReference>
<proteinExistence type="predicted"/>